<dbReference type="AlphaFoldDB" id="A0A8K9Y183"/>
<evidence type="ECO:0000256" key="1">
    <source>
        <dbReference type="ARBA" id="ARBA00004496"/>
    </source>
</evidence>
<reference evidence="12" key="2">
    <citation type="submission" date="2025-08" db="UniProtKB">
        <authorList>
            <consortium name="Ensembl"/>
        </authorList>
    </citation>
    <scope>IDENTIFICATION</scope>
</reference>
<evidence type="ECO:0000256" key="2">
    <source>
        <dbReference type="ARBA" id="ARBA00022468"/>
    </source>
</evidence>
<evidence type="ECO:0000256" key="9">
    <source>
        <dbReference type="ARBA" id="ARBA00082539"/>
    </source>
</evidence>
<evidence type="ECO:0000313" key="13">
    <source>
        <dbReference type="Proteomes" id="UP000694395"/>
    </source>
</evidence>
<evidence type="ECO:0000256" key="10">
    <source>
        <dbReference type="SAM" id="MobiDB-lite"/>
    </source>
</evidence>
<keyword evidence="13" id="KW-1185">Reference proteome</keyword>
<dbReference type="PANTHER" id="PTHR22957:SF300">
    <property type="entry name" value="TBC1 DOMAIN FAMILY MEMBER 15"/>
    <property type="match status" value="1"/>
</dbReference>
<dbReference type="SMART" id="SM00164">
    <property type="entry name" value="TBC"/>
    <property type="match status" value="1"/>
</dbReference>
<feature type="compositionally biased region" description="Polar residues" evidence="10">
    <location>
        <begin position="803"/>
        <end position="814"/>
    </location>
</feature>
<feature type="region of interest" description="Disordered" evidence="10">
    <location>
        <begin position="153"/>
        <end position="172"/>
    </location>
</feature>
<keyword evidence="3" id="KW-0963">Cytoplasm</keyword>
<keyword evidence="4" id="KW-0597">Phosphoprotein</keyword>
<name>A0A8K9Y183_ONCMY</name>
<comment type="subunit">
    <text evidence="7">Interacts with non-phosphorylated form of RAB8A; phosphorylation of RAB8A at 'Thr-72' disrupts this interaction. Interacts with ARMC12.</text>
</comment>
<keyword evidence="5" id="KW-0007">Acetylation</keyword>
<feature type="compositionally biased region" description="Low complexity" evidence="10">
    <location>
        <begin position="763"/>
        <end position="772"/>
    </location>
</feature>
<evidence type="ECO:0000256" key="8">
    <source>
        <dbReference type="ARBA" id="ARBA00067480"/>
    </source>
</evidence>
<dbReference type="GeneTree" id="ENSGT00940000156429"/>
<evidence type="ECO:0000256" key="5">
    <source>
        <dbReference type="ARBA" id="ARBA00022990"/>
    </source>
</evidence>
<organism evidence="12 13">
    <name type="scientific">Oncorhynchus mykiss</name>
    <name type="common">Rainbow trout</name>
    <name type="synonym">Salmo gairdneri</name>
    <dbReference type="NCBI Taxonomy" id="8022"/>
    <lineage>
        <taxon>Eukaryota</taxon>
        <taxon>Metazoa</taxon>
        <taxon>Chordata</taxon>
        <taxon>Craniata</taxon>
        <taxon>Vertebrata</taxon>
        <taxon>Euteleostomi</taxon>
        <taxon>Actinopterygii</taxon>
        <taxon>Neopterygii</taxon>
        <taxon>Teleostei</taxon>
        <taxon>Protacanthopterygii</taxon>
        <taxon>Salmoniformes</taxon>
        <taxon>Salmonidae</taxon>
        <taxon>Salmoninae</taxon>
        <taxon>Oncorhynchus</taxon>
    </lineage>
</organism>
<dbReference type="Pfam" id="PF12068">
    <property type="entry name" value="PH_RBD"/>
    <property type="match status" value="1"/>
</dbReference>
<dbReference type="InterPro" id="IPR035969">
    <property type="entry name" value="Rab-GAP_TBC_sf"/>
</dbReference>
<dbReference type="Pfam" id="PF00566">
    <property type="entry name" value="RabGAP-TBC"/>
    <property type="match status" value="2"/>
</dbReference>
<gene>
    <name evidence="12" type="primary">TBC1D15</name>
</gene>
<evidence type="ECO:0000256" key="3">
    <source>
        <dbReference type="ARBA" id="ARBA00022490"/>
    </source>
</evidence>
<dbReference type="FunFam" id="1.10.8.270:FF:000005">
    <property type="entry name" value="TBC1 domain family member 15"/>
    <property type="match status" value="1"/>
</dbReference>
<feature type="compositionally biased region" description="Basic and acidic residues" evidence="10">
    <location>
        <begin position="774"/>
        <end position="783"/>
    </location>
</feature>
<dbReference type="Gene3D" id="1.10.8.270">
    <property type="entry name" value="putative rabgap domain of human tbc1 domain family member 14 like domains"/>
    <property type="match status" value="1"/>
</dbReference>
<sequence length="814" mass="93226">MCQKSATHIDEYVVICSALPSQNNWKRVSCPTTSSSAETGDMATSAGFKVLYEHDGVFIHTNPERSEEQDSLTSGSLRVLDQDGDIVLEYKPVEDVDHSAMLCAAKESSSVFEWGQRHQGPSQDPGDKPTRQVEHQLSCETEWDMVHTVQFRKKPSNNEGAPPQPAPIPEKSKGSRLFFRLSDLASVRVKEEGWSYLVFTLRDCNMGVELPALHFHQGGSEVFLDCLRKYLLLTESTTDASLLQVSPHSRALSQSFENLLDDATFGLITKFSQDPVTTTLGGFSKVTNYLFDAFRGPDTVLLKERPVGEVADLLNEAIPGLDINQLEEPGFEVITRIDLGVLPEVRRRGPVGAEEWNTNMDPEGRMRNISHLKQTIFKGGLCHVLRKEAWKFLLGYFPWESTLEERRSLTRRKTDEYFRMKLQWKSVSEEQEKRNSMFRDHRSLIEKDVNRTDRTNTFYEGQDNPGLILLHDVLMTYCMYDFDLGYVQGMSDLLSPILYVMEDEVDAFWCFVSFMDQMHQNFEEQMQGMKTQLIQLSTLLRLLDLSFWNYLGEGRTHTHTHTHTLCYDYWTCPSGTAWVRGAHTHTLLQLLDLSFWNYQGEGHTHTHTHTLLRLLDLSFWNYLGEGHTHTHTHTLLRLLDLSFWNYLVAQDSGHLYFCFRWLLIRFKRELSFPDVLRLWEVMWTGLPCQNFHLLVCCAILDSEKHQIMEKQYGFNEILKLINELPMKLDIVAILNKAEAICLQLKSCKDLPNSVVEMLGFIDGTDTESSSQSEDTERTNRPDSPEPSTPPDDQQDLVSEDDPSGNNGTLTGRSA</sequence>
<comment type="function">
    <text evidence="6">Acts as a GTPase activating protein for RAB7A. Does not act on RAB4, RAB5 or RAB6.</text>
</comment>
<dbReference type="GO" id="GO:0005096">
    <property type="term" value="F:GTPase activator activity"/>
    <property type="evidence" value="ECO:0007669"/>
    <property type="project" value="UniProtKB-KW"/>
</dbReference>
<feature type="region of interest" description="Disordered" evidence="10">
    <location>
        <begin position="763"/>
        <end position="814"/>
    </location>
</feature>
<reference evidence="12" key="3">
    <citation type="submission" date="2025-09" db="UniProtKB">
        <authorList>
            <consortium name="Ensembl"/>
        </authorList>
    </citation>
    <scope>IDENTIFICATION</scope>
</reference>
<evidence type="ECO:0000259" key="11">
    <source>
        <dbReference type="PROSITE" id="PS50086"/>
    </source>
</evidence>
<evidence type="ECO:0000313" key="12">
    <source>
        <dbReference type="Ensembl" id="ENSOMYP00000140415.1"/>
    </source>
</evidence>
<dbReference type="PANTHER" id="PTHR22957">
    <property type="entry name" value="TBC1 DOMAIN FAMILY MEMBER GTPASE-ACTIVATING PROTEIN"/>
    <property type="match status" value="1"/>
</dbReference>
<comment type="subcellular location">
    <subcellularLocation>
        <location evidence="1">Cytoplasm</location>
    </subcellularLocation>
</comment>
<feature type="compositionally biased region" description="Acidic residues" evidence="10">
    <location>
        <begin position="792"/>
        <end position="802"/>
    </location>
</feature>
<dbReference type="InterPro" id="IPR021935">
    <property type="entry name" value="SGSM1/2_RBD"/>
</dbReference>
<evidence type="ECO:0000256" key="7">
    <source>
        <dbReference type="ARBA" id="ARBA00065268"/>
    </source>
</evidence>
<keyword evidence="2" id="KW-0343">GTPase activation</keyword>
<proteinExistence type="predicted"/>
<dbReference type="FunFam" id="1.10.472.80:FF:000005">
    <property type="entry name" value="TBC1 domain family member 15"/>
    <property type="match status" value="1"/>
</dbReference>
<reference evidence="12" key="1">
    <citation type="submission" date="2020-07" db="EMBL/GenBank/DDBJ databases">
        <title>A long reads based de novo assembly of the rainbow trout Arlee double haploid line genome.</title>
        <authorList>
            <person name="Gao G."/>
            <person name="Palti Y."/>
        </authorList>
    </citation>
    <scope>NUCLEOTIDE SEQUENCE [LARGE SCALE GENOMIC DNA]</scope>
</reference>
<accession>A0A8K9Y183</accession>
<dbReference type="SUPFAM" id="SSF47923">
    <property type="entry name" value="Ypt/Rab-GAP domain of gyp1p"/>
    <property type="match status" value="2"/>
</dbReference>
<dbReference type="Ensembl" id="ENSOMYT00000123089.1">
    <property type="protein sequence ID" value="ENSOMYP00000140415.1"/>
    <property type="gene ID" value="ENSOMYG00000052686.1"/>
</dbReference>
<feature type="domain" description="Rab-GAP TBC" evidence="11">
    <location>
        <begin position="380"/>
        <end position="686"/>
    </location>
</feature>
<protein>
    <recommendedName>
        <fullName evidence="8">TBC1 domain family member 15</fullName>
    </recommendedName>
    <alternativeName>
        <fullName evidence="9">GTPase-activating protein RAB7</fullName>
    </alternativeName>
</protein>
<dbReference type="Proteomes" id="UP000694395">
    <property type="component" value="Chromosome 21"/>
</dbReference>
<dbReference type="InterPro" id="IPR000195">
    <property type="entry name" value="Rab-GAP-TBC_dom"/>
</dbReference>
<dbReference type="GO" id="GO:0005737">
    <property type="term" value="C:cytoplasm"/>
    <property type="evidence" value="ECO:0007669"/>
    <property type="project" value="UniProtKB-SubCell"/>
</dbReference>
<dbReference type="PROSITE" id="PS50086">
    <property type="entry name" value="TBC_RABGAP"/>
    <property type="match status" value="1"/>
</dbReference>
<evidence type="ECO:0000256" key="4">
    <source>
        <dbReference type="ARBA" id="ARBA00022553"/>
    </source>
</evidence>
<dbReference type="Gene3D" id="1.10.472.80">
    <property type="entry name" value="Ypt/Rab-GAP domain of gyp1p, domain 3"/>
    <property type="match status" value="1"/>
</dbReference>
<evidence type="ECO:0000256" key="6">
    <source>
        <dbReference type="ARBA" id="ARBA00055283"/>
    </source>
</evidence>